<reference evidence="1 2" key="2">
    <citation type="submission" date="2019-04" db="EMBL/GenBank/DDBJ databases">
        <title>The genome sequence of big-headed turtle.</title>
        <authorList>
            <person name="Gong S."/>
        </authorList>
    </citation>
    <scope>NUCLEOTIDE SEQUENCE [LARGE SCALE GENOMIC DNA]</scope>
    <source>
        <strain evidence="1">DO16091913</strain>
        <tissue evidence="1">Muscle</tissue>
    </source>
</reference>
<sequence>MKCKRSLYVCLKLRKEPGVRLLSWASPSNPSVALPSSRLQWSGKHGSNMLGRNTATHDPAALSSWPCCGGVNVTLSLQPADSRFVGPELWAGHAGLESVIQLQRRWRRLNPAPPQQKLGATWGGSPHPPWLLFQALSWERGRSLSHLSWLAQINH</sequence>
<dbReference type="Proteomes" id="UP000297703">
    <property type="component" value="Unassembled WGS sequence"/>
</dbReference>
<dbReference type="EMBL" id="QXTE01000162">
    <property type="protein sequence ID" value="TFK03303.1"/>
    <property type="molecule type" value="Genomic_DNA"/>
</dbReference>
<dbReference type="AlphaFoldDB" id="A0A4D9E886"/>
<keyword evidence="2" id="KW-1185">Reference proteome</keyword>
<proteinExistence type="predicted"/>
<gene>
    <name evidence="1" type="ORF">DR999_PMT14332</name>
</gene>
<organism evidence="1 2">
    <name type="scientific">Platysternon megacephalum</name>
    <name type="common">big-headed turtle</name>
    <dbReference type="NCBI Taxonomy" id="55544"/>
    <lineage>
        <taxon>Eukaryota</taxon>
        <taxon>Metazoa</taxon>
        <taxon>Chordata</taxon>
        <taxon>Craniata</taxon>
        <taxon>Vertebrata</taxon>
        <taxon>Euteleostomi</taxon>
        <taxon>Archelosauria</taxon>
        <taxon>Testudinata</taxon>
        <taxon>Testudines</taxon>
        <taxon>Cryptodira</taxon>
        <taxon>Durocryptodira</taxon>
        <taxon>Testudinoidea</taxon>
        <taxon>Platysternidae</taxon>
        <taxon>Platysternon</taxon>
    </lineage>
</organism>
<name>A0A4D9E886_9SAUR</name>
<accession>A0A4D9E886</accession>
<reference evidence="1 2" key="1">
    <citation type="submission" date="2019-04" db="EMBL/GenBank/DDBJ databases">
        <title>Draft genome of the big-headed turtle Platysternon megacephalum.</title>
        <authorList>
            <person name="Gong S."/>
        </authorList>
    </citation>
    <scope>NUCLEOTIDE SEQUENCE [LARGE SCALE GENOMIC DNA]</scope>
    <source>
        <strain evidence="1">DO16091913</strain>
        <tissue evidence="1">Muscle</tissue>
    </source>
</reference>
<comment type="caution">
    <text evidence="1">The sequence shown here is derived from an EMBL/GenBank/DDBJ whole genome shotgun (WGS) entry which is preliminary data.</text>
</comment>
<evidence type="ECO:0000313" key="2">
    <source>
        <dbReference type="Proteomes" id="UP000297703"/>
    </source>
</evidence>
<evidence type="ECO:0000313" key="1">
    <source>
        <dbReference type="EMBL" id="TFK03303.1"/>
    </source>
</evidence>
<protein>
    <submittedName>
        <fullName evidence="1">Ig-like V-type domain-containing protein FAM187A</fullName>
    </submittedName>
</protein>